<keyword evidence="5" id="KW-0067">ATP-binding</keyword>
<dbReference type="InterPro" id="IPR037136">
    <property type="entry name" value="RNA3'_phos_cyclase_dom_sf"/>
</dbReference>
<dbReference type="PIRSF" id="PIRSF005378">
    <property type="entry name" value="RNA3'_term_phos_cycl_euk"/>
    <property type="match status" value="1"/>
</dbReference>
<dbReference type="NCBIfam" id="TIGR03399">
    <property type="entry name" value="RNA_3prim_cycl"/>
    <property type="match status" value="1"/>
</dbReference>
<dbReference type="InterPro" id="IPR017770">
    <property type="entry name" value="RNA3'_term_phos_cyc_type_1"/>
</dbReference>
<accession>A0A2N7PKX3</accession>
<keyword evidence="5" id="KW-0963">Cytoplasm</keyword>
<dbReference type="InterPro" id="IPR023797">
    <property type="entry name" value="RNA3'_phos_cyclase_dom"/>
</dbReference>
<feature type="domain" description="RNA 3'-terminal phosphate cyclase" evidence="7">
    <location>
        <begin position="13"/>
        <end position="337"/>
    </location>
</feature>
<dbReference type="Gene3D" id="3.65.10.20">
    <property type="entry name" value="RNA 3'-terminal phosphate cyclase domain"/>
    <property type="match status" value="1"/>
</dbReference>
<dbReference type="Gene3D" id="3.30.360.20">
    <property type="entry name" value="RNA 3'-terminal phosphate cyclase, insert domain"/>
    <property type="match status" value="1"/>
</dbReference>
<dbReference type="GO" id="GO:0005737">
    <property type="term" value="C:cytoplasm"/>
    <property type="evidence" value="ECO:0007669"/>
    <property type="project" value="UniProtKB-SubCell"/>
</dbReference>
<protein>
    <recommendedName>
        <fullName evidence="5 6">RNA 3'-terminal phosphate cyclase</fullName>
        <shortName evidence="5">RNA cyclase</shortName>
        <shortName evidence="5">RNA-3'-phosphate cyclase</shortName>
        <ecNumber evidence="5 6">6.5.1.4</ecNumber>
    </recommendedName>
</protein>
<dbReference type="Pfam" id="PF05189">
    <property type="entry name" value="RTC_insert"/>
    <property type="match status" value="1"/>
</dbReference>
<dbReference type="SUPFAM" id="SSF55205">
    <property type="entry name" value="EPT/RTPC-like"/>
    <property type="match status" value="1"/>
</dbReference>
<dbReference type="InterPro" id="IPR013792">
    <property type="entry name" value="RNA3'P_cycl/enolpyr_Trfase_a/b"/>
</dbReference>
<comment type="function">
    <text evidence="5">Catalyzes the conversion of 3'-phosphate to a 2',3'-cyclic phosphodiester at the end of RNA. The mechanism of action of the enzyme occurs in 3 steps: (A) adenylation of the enzyme by ATP; (B) transfer of adenylate to an RNA-N3'P to produce RNA-N3'PP5'A; (C) and attack of the adjacent 2'-hydroxyl on the 3'-phosphorus in the diester linkage to produce the cyclic end product. The biological role of this enzyme is unknown but it is likely to function in some aspects of cellular RNA processing.</text>
</comment>
<keyword evidence="2 5" id="KW-0436">Ligase</keyword>
<comment type="catalytic activity">
    <reaction evidence="4 5">
        <text>a 3'-end 3'-phospho-ribonucleotide-RNA + ATP = a 3'-end 2',3'-cyclophospho-ribonucleotide-RNA + AMP + diphosphate</text>
        <dbReference type="Rhea" id="RHEA:23976"/>
        <dbReference type="Rhea" id="RHEA-COMP:10463"/>
        <dbReference type="Rhea" id="RHEA-COMP:10464"/>
        <dbReference type="ChEBI" id="CHEBI:30616"/>
        <dbReference type="ChEBI" id="CHEBI:33019"/>
        <dbReference type="ChEBI" id="CHEBI:83062"/>
        <dbReference type="ChEBI" id="CHEBI:83064"/>
        <dbReference type="ChEBI" id="CHEBI:456215"/>
        <dbReference type="EC" id="6.5.1.4"/>
    </reaction>
</comment>
<dbReference type="PANTHER" id="PTHR11096">
    <property type="entry name" value="RNA 3' TERMINAL PHOSPHATE CYCLASE"/>
    <property type="match status" value="1"/>
</dbReference>
<dbReference type="GO" id="GO:0003963">
    <property type="term" value="F:RNA-3'-phosphate cyclase activity"/>
    <property type="evidence" value="ECO:0007669"/>
    <property type="project" value="UniProtKB-UniRule"/>
</dbReference>
<dbReference type="Proteomes" id="UP000235731">
    <property type="component" value="Unassembled WGS sequence"/>
</dbReference>
<dbReference type="GO" id="GO:0005524">
    <property type="term" value="F:ATP binding"/>
    <property type="evidence" value="ECO:0007669"/>
    <property type="project" value="UniProtKB-KW"/>
</dbReference>
<evidence type="ECO:0000256" key="1">
    <source>
        <dbReference type="ARBA" id="ARBA00009206"/>
    </source>
</evidence>
<sequence>MGEKLVLFIDGSYGEGGGQVLRTALALSAILQKPFKMINLRAKRPKPGLQPQHLACVRAIKEITSAETKGDELYSEELIFTPKKKPPRGFYTFDIGTAGATTLLFQTLLYPLALSEGGEVLLKGGTHVPFSPPYHYLEYVYLPIISLFGFKVSLFLEKAGFYPKGGGIIRARIEKAQNFHLPFFEKGFIPEKIYLISLISEDLPSHILERQAKAAIELLSQRGLSCEKLCEVLYEKVKSISPGTMLFIYATSQNKRVGFTALGKKGLPAEKVGKNSAEEFLNFLKSSAQLEEYMGDQILLPASLVLEFKEKGYFTFEVSKITGHLLTQAFLIPQFLPKVKIRVLGNLGEKGEVILERA</sequence>
<dbReference type="SUPFAM" id="SSF52913">
    <property type="entry name" value="RNA 3'-terminal phosphate cyclase, RPTC, insert domain"/>
    <property type="match status" value="1"/>
</dbReference>
<gene>
    <name evidence="5" type="primary">rtcA</name>
    <name evidence="9" type="ORF">C0197_01155</name>
</gene>
<evidence type="ECO:0000256" key="3">
    <source>
        <dbReference type="ARBA" id="ARBA00022741"/>
    </source>
</evidence>
<dbReference type="GO" id="GO:0006396">
    <property type="term" value="P:RNA processing"/>
    <property type="evidence" value="ECO:0007669"/>
    <property type="project" value="UniProtKB-UniRule"/>
</dbReference>
<evidence type="ECO:0000256" key="2">
    <source>
        <dbReference type="ARBA" id="ARBA00022598"/>
    </source>
</evidence>
<comment type="caution">
    <text evidence="9">The sequence shown here is derived from an EMBL/GenBank/DDBJ whole genome shotgun (WGS) entry which is preliminary data.</text>
</comment>
<dbReference type="InterPro" id="IPR013791">
    <property type="entry name" value="RNA3'-term_phos_cycl_insert"/>
</dbReference>
<dbReference type="AlphaFoldDB" id="A0A2N7PKX3"/>
<feature type="domain" description="RNA 3'-terminal phosphate cyclase insert" evidence="8">
    <location>
        <begin position="191"/>
        <end position="284"/>
    </location>
</feature>
<dbReference type="PANTHER" id="PTHR11096:SF0">
    <property type="entry name" value="RNA 3'-TERMINAL PHOSPHATE CYCLASE"/>
    <property type="match status" value="1"/>
</dbReference>
<comment type="similarity">
    <text evidence="1 5">Belongs to the RNA 3'-terminal cyclase family. Type 1 subfamily.</text>
</comment>
<dbReference type="Pfam" id="PF01137">
    <property type="entry name" value="RTC"/>
    <property type="match status" value="1"/>
</dbReference>
<proteinExistence type="inferred from homology"/>
<dbReference type="InterPro" id="IPR036553">
    <property type="entry name" value="RPTC_insert"/>
</dbReference>
<feature type="active site" description="Tele-AMP-histidine intermediate" evidence="5">
    <location>
        <position position="324"/>
    </location>
</feature>
<organism evidence="9 10">
    <name type="scientific">Caldimicrobium thiodismutans</name>
    <dbReference type="NCBI Taxonomy" id="1653476"/>
    <lineage>
        <taxon>Bacteria</taxon>
        <taxon>Pseudomonadati</taxon>
        <taxon>Thermodesulfobacteriota</taxon>
        <taxon>Thermodesulfobacteria</taxon>
        <taxon>Thermodesulfobacteriales</taxon>
        <taxon>Thermodesulfobacteriaceae</taxon>
        <taxon>Caldimicrobium</taxon>
    </lineage>
</organism>
<evidence type="ECO:0000256" key="4">
    <source>
        <dbReference type="ARBA" id="ARBA00024481"/>
    </source>
</evidence>
<evidence type="ECO:0000313" key="10">
    <source>
        <dbReference type="Proteomes" id="UP000235731"/>
    </source>
</evidence>
<keyword evidence="3 5" id="KW-0547">Nucleotide-binding</keyword>
<reference evidence="9 10" key="1">
    <citation type="submission" date="2018-01" db="EMBL/GenBank/DDBJ databases">
        <title>Metagenomic assembled genomes from two thermal pools in the Uzon Caldera, Kamchatka, Russia.</title>
        <authorList>
            <person name="Wilkins L."/>
            <person name="Ettinger C."/>
        </authorList>
    </citation>
    <scope>NUCLEOTIDE SEQUENCE [LARGE SCALE GENOMIC DNA]</scope>
    <source>
        <strain evidence="9">ZAV-15</strain>
    </source>
</reference>
<name>A0A2N7PKX3_9BACT</name>
<feature type="binding site" evidence="5">
    <location>
        <position position="106"/>
    </location>
    <ligand>
        <name>ATP</name>
        <dbReference type="ChEBI" id="CHEBI:30616"/>
    </ligand>
</feature>
<evidence type="ECO:0000259" key="8">
    <source>
        <dbReference type="Pfam" id="PF05189"/>
    </source>
</evidence>
<evidence type="ECO:0000313" key="9">
    <source>
        <dbReference type="EMBL" id="PMP64196.1"/>
    </source>
</evidence>
<dbReference type="EMBL" id="PNIE01000018">
    <property type="protein sequence ID" value="PMP64196.1"/>
    <property type="molecule type" value="Genomic_DNA"/>
</dbReference>
<evidence type="ECO:0000256" key="5">
    <source>
        <dbReference type="HAMAP-Rule" id="MF_00200"/>
    </source>
</evidence>
<evidence type="ECO:0000256" key="6">
    <source>
        <dbReference type="NCBIfam" id="TIGR03399"/>
    </source>
</evidence>
<dbReference type="InterPro" id="IPR000228">
    <property type="entry name" value="RNA3'_term_phos_cyc"/>
</dbReference>
<comment type="subcellular location">
    <subcellularLocation>
        <location evidence="5">Cytoplasm</location>
    </subcellularLocation>
</comment>
<feature type="binding site" evidence="5">
    <location>
        <begin position="293"/>
        <end position="297"/>
    </location>
    <ligand>
        <name>ATP</name>
        <dbReference type="ChEBI" id="CHEBI:30616"/>
    </ligand>
</feature>
<evidence type="ECO:0000259" key="7">
    <source>
        <dbReference type="Pfam" id="PF01137"/>
    </source>
</evidence>
<dbReference type="HAMAP" id="MF_00200">
    <property type="entry name" value="RTC"/>
    <property type="match status" value="1"/>
</dbReference>
<dbReference type="EC" id="6.5.1.4" evidence="5 6"/>